<evidence type="ECO:0000259" key="7">
    <source>
        <dbReference type="Pfam" id="PF02518"/>
    </source>
</evidence>
<dbReference type="SUPFAM" id="SSF55874">
    <property type="entry name" value="ATPase domain of HSP90 chaperone/DNA topoisomerase II/histidine kinase"/>
    <property type="match status" value="1"/>
</dbReference>
<dbReference type="CDD" id="cd16917">
    <property type="entry name" value="HATPase_UhpB-NarQ-NarX-like"/>
    <property type="match status" value="1"/>
</dbReference>
<dbReference type="PANTHER" id="PTHR24421">
    <property type="entry name" value="NITRATE/NITRITE SENSOR PROTEIN NARX-RELATED"/>
    <property type="match status" value="1"/>
</dbReference>
<keyword evidence="6" id="KW-1133">Transmembrane helix</keyword>
<feature type="domain" description="Histidine kinase/HSP90-like ATPase" evidence="7">
    <location>
        <begin position="616"/>
        <end position="692"/>
    </location>
</feature>
<feature type="transmembrane region" description="Helical" evidence="6">
    <location>
        <begin position="135"/>
        <end position="156"/>
    </location>
</feature>
<dbReference type="Gene3D" id="3.30.565.10">
    <property type="entry name" value="Histidine kinase-like ATPase, C-terminal domain"/>
    <property type="match status" value="1"/>
</dbReference>
<proteinExistence type="predicted"/>
<comment type="caution">
    <text evidence="8">The sequence shown here is derived from an EMBL/GenBank/DDBJ whole genome shotgun (WGS) entry which is preliminary data.</text>
</comment>
<dbReference type="InterPro" id="IPR003594">
    <property type="entry name" value="HATPase_dom"/>
</dbReference>
<keyword evidence="3" id="KW-0808">Transferase</keyword>
<sequence>MQQQEHYMLSLKTRISAGLILVLMYGMLAIGLSVSLPSSNYTFSTTATSILAQLPNQNAFEVAAFITPTGEIEAEPTLGYEEPDILPDYASLNQFFQHHQALHDALVAGRLQIRDTHNNITEVLLDTRSIFDLPGLFWLQLICGLAGMVMCLMVWVPAKRSTAINAFTLTGLSYVMFSSAAAVYSTRELFISSDLFVWLSGLNHFGALLFSASLSVFIWNYPVKSPSPWLTRVFYAAFFCSFCIDQAQLVTSPVEGFHLWVMGIFLTGLLGSLWQWWQTRGQPIPRAASRWIVVSILAGTAFFAGGMILPAILQTATPASQGLLFTTFLLMYAGMATGVVRYQLFDLDRWWFALWGWLLGGLAIMLADMLLVSLLSLSGPVTLTLSVALVGWLYFPLRQYAWKKWFMHNQRELDKWLANALPAMLVAQQSQNRSGLEDALNAVFHPLSIEEHDALENDNSVSLLSNGQALKVIDTSTEKFWLLQHAQQGSRLFNAQDVNIAKLVLALYKLVAQAQVAFVEGAKEERYRIRRDMHDDLGAKLLHLLHKSDPDSKPLVRDAIRDLRNLLKDMEGESLSFDAACIQWREETTRRCNDHGAKLAWQAQQINLILGVGQYAELTRIVREAVTNALKHADCSNLTVTFAQDAEVLRLVVDNDGVAPNAIAGEKRGLAIMSSRAQKLGGKCSYHCRAGHWQACIELSLASLSIGANAPAFEFDYSSGTA</sequence>
<name>W7QBJ8_9ALTE</name>
<feature type="transmembrane region" description="Helical" evidence="6">
    <location>
        <begin position="289"/>
        <end position="313"/>
    </location>
</feature>
<organism evidence="8 9">
    <name type="scientific">Catenovulum agarivorans DS-2</name>
    <dbReference type="NCBI Taxonomy" id="1328313"/>
    <lineage>
        <taxon>Bacteria</taxon>
        <taxon>Pseudomonadati</taxon>
        <taxon>Pseudomonadota</taxon>
        <taxon>Gammaproteobacteria</taxon>
        <taxon>Alteromonadales</taxon>
        <taxon>Alteromonadaceae</taxon>
        <taxon>Catenovulum</taxon>
    </lineage>
</organism>
<protein>
    <recommendedName>
        <fullName evidence="2">histidine kinase</fullName>
        <ecNumber evidence="2">2.7.13.3</ecNumber>
    </recommendedName>
</protein>
<evidence type="ECO:0000256" key="5">
    <source>
        <dbReference type="ARBA" id="ARBA00023012"/>
    </source>
</evidence>
<dbReference type="InterPro" id="IPR050482">
    <property type="entry name" value="Sensor_HK_TwoCompSys"/>
</dbReference>
<evidence type="ECO:0000256" key="4">
    <source>
        <dbReference type="ARBA" id="ARBA00022777"/>
    </source>
</evidence>
<evidence type="ECO:0000256" key="3">
    <source>
        <dbReference type="ARBA" id="ARBA00022679"/>
    </source>
</evidence>
<reference evidence="8 9" key="1">
    <citation type="journal article" date="2014" name="Genome Announc.">
        <title>Draft Genome Sequence of the Agar-Degrading Bacterium Catenovulum sp. Strain DS-2, Isolated from Intestines of Haliotis diversicolor.</title>
        <authorList>
            <person name="Shan D."/>
            <person name="Li X."/>
            <person name="Gu Z."/>
            <person name="Wei G."/>
            <person name="Gao Z."/>
            <person name="Shao Z."/>
        </authorList>
    </citation>
    <scope>NUCLEOTIDE SEQUENCE [LARGE SCALE GENOMIC DNA]</scope>
    <source>
        <strain evidence="8 9">DS-2</strain>
    </source>
</reference>
<feature type="transmembrane region" description="Helical" evidence="6">
    <location>
        <begin position="319"/>
        <end position="340"/>
    </location>
</feature>
<dbReference type="EMBL" id="ARZY01000025">
    <property type="protein sequence ID" value="EWH09346.1"/>
    <property type="molecule type" value="Genomic_DNA"/>
</dbReference>
<dbReference type="PATRIC" id="fig|1328313.3.peg.2679"/>
<dbReference type="EC" id="2.7.13.3" evidence="2"/>
<dbReference type="InterPro" id="IPR036890">
    <property type="entry name" value="HATPase_C_sf"/>
</dbReference>
<evidence type="ECO:0000313" key="9">
    <source>
        <dbReference type="Proteomes" id="UP000019276"/>
    </source>
</evidence>
<evidence type="ECO:0000256" key="2">
    <source>
        <dbReference type="ARBA" id="ARBA00012438"/>
    </source>
</evidence>
<feature type="transmembrane region" description="Helical" evidence="6">
    <location>
        <begin position="163"/>
        <end position="184"/>
    </location>
</feature>
<feature type="transmembrane region" description="Helical" evidence="6">
    <location>
        <begin position="352"/>
        <end position="371"/>
    </location>
</feature>
<dbReference type="eggNOG" id="COG4585">
    <property type="taxonomic scope" value="Bacteria"/>
</dbReference>
<dbReference type="Proteomes" id="UP000019276">
    <property type="component" value="Unassembled WGS sequence"/>
</dbReference>
<evidence type="ECO:0000256" key="1">
    <source>
        <dbReference type="ARBA" id="ARBA00000085"/>
    </source>
</evidence>
<feature type="transmembrane region" description="Helical" evidence="6">
    <location>
        <begin position="377"/>
        <end position="397"/>
    </location>
</feature>
<dbReference type="GO" id="GO:0000160">
    <property type="term" value="P:phosphorelay signal transduction system"/>
    <property type="evidence" value="ECO:0007669"/>
    <property type="project" value="UniProtKB-KW"/>
</dbReference>
<dbReference type="Pfam" id="PF02518">
    <property type="entry name" value="HATPase_c"/>
    <property type="match status" value="1"/>
</dbReference>
<feature type="transmembrane region" description="Helical" evidence="6">
    <location>
        <begin position="15"/>
        <end position="36"/>
    </location>
</feature>
<keyword evidence="6" id="KW-0812">Transmembrane</keyword>
<comment type="catalytic activity">
    <reaction evidence="1">
        <text>ATP + protein L-histidine = ADP + protein N-phospho-L-histidine.</text>
        <dbReference type="EC" id="2.7.13.3"/>
    </reaction>
</comment>
<dbReference type="RefSeq" id="WP_235188606.1">
    <property type="nucleotide sequence ID" value="NZ_ARZY01000025.1"/>
</dbReference>
<accession>W7QBJ8</accession>
<keyword evidence="5" id="KW-0902">Two-component regulatory system</keyword>
<gene>
    <name evidence="8" type="ORF">DS2_13139</name>
</gene>
<dbReference type="GO" id="GO:0004673">
    <property type="term" value="F:protein histidine kinase activity"/>
    <property type="evidence" value="ECO:0007669"/>
    <property type="project" value="UniProtKB-EC"/>
</dbReference>
<feature type="transmembrane region" description="Helical" evidence="6">
    <location>
        <begin position="257"/>
        <end position="277"/>
    </location>
</feature>
<keyword evidence="4 8" id="KW-0418">Kinase</keyword>
<keyword evidence="6" id="KW-0472">Membrane</keyword>
<keyword evidence="9" id="KW-1185">Reference proteome</keyword>
<dbReference type="PANTHER" id="PTHR24421:SF10">
    <property type="entry name" value="NITRATE_NITRITE SENSOR PROTEIN NARQ"/>
    <property type="match status" value="1"/>
</dbReference>
<evidence type="ECO:0000256" key="6">
    <source>
        <dbReference type="SAM" id="Phobius"/>
    </source>
</evidence>
<feature type="transmembrane region" description="Helical" evidence="6">
    <location>
        <begin position="233"/>
        <end position="251"/>
    </location>
</feature>
<dbReference type="STRING" id="1328313.DS2_13139"/>
<dbReference type="AlphaFoldDB" id="W7QBJ8"/>
<feature type="transmembrane region" description="Helical" evidence="6">
    <location>
        <begin position="196"/>
        <end position="221"/>
    </location>
</feature>
<evidence type="ECO:0000313" key="8">
    <source>
        <dbReference type="EMBL" id="EWH09346.1"/>
    </source>
</evidence>